<evidence type="ECO:0000256" key="1">
    <source>
        <dbReference type="ARBA" id="ARBA00009820"/>
    </source>
</evidence>
<dbReference type="RefSeq" id="WP_132195469.1">
    <property type="nucleotide sequence ID" value="NZ_SLWM01000027.1"/>
</dbReference>
<evidence type="ECO:0000256" key="2">
    <source>
        <dbReference type="SAM" id="MobiDB-lite"/>
    </source>
</evidence>
<dbReference type="Proteomes" id="UP000295818">
    <property type="component" value="Unassembled WGS sequence"/>
</dbReference>
<dbReference type="SUPFAM" id="SSF82171">
    <property type="entry name" value="DPP6 N-terminal domain-like"/>
    <property type="match status" value="1"/>
</dbReference>
<keyword evidence="3" id="KW-0812">Transmembrane</keyword>
<dbReference type="Gene3D" id="2.120.10.60">
    <property type="entry name" value="Tricorn protease N-terminal domain"/>
    <property type="match status" value="1"/>
</dbReference>
<proteinExistence type="inferred from homology"/>
<dbReference type="PANTHER" id="PTHR36842">
    <property type="entry name" value="PROTEIN TOLB HOMOLOG"/>
    <property type="match status" value="1"/>
</dbReference>
<accession>A0ABY2B8Z6</accession>
<feature type="region of interest" description="Disordered" evidence="2">
    <location>
        <begin position="97"/>
        <end position="118"/>
    </location>
</feature>
<reference evidence="4 5" key="1">
    <citation type="journal article" date="2015" name="Stand. Genomic Sci.">
        <title>Genomic Encyclopedia of Bacterial and Archaeal Type Strains, Phase III: the genomes of soil and plant-associated and newly described type strains.</title>
        <authorList>
            <person name="Whitman W.B."/>
            <person name="Woyke T."/>
            <person name="Klenk H.P."/>
            <person name="Zhou Y."/>
            <person name="Lilburn T.G."/>
            <person name="Beck B.J."/>
            <person name="De Vos P."/>
            <person name="Vandamme P."/>
            <person name="Eisen J.A."/>
            <person name="Garrity G."/>
            <person name="Hugenholtz P."/>
            <person name="Kyrpides N.C."/>
        </authorList>
    </citation>
    <scope>NUCLEOTIDE SEQUENCE [LARGE SCALE GENOMIC DNA]</scope>
    <source>
        <strain evidence="4 5">VKM Ac-2538</strain>
    </source>
</reference>
<dbReference type="InterPro" id="IPR011042">
    <property type="entry name" value="6-blade_b-propeller_TolB-like"/>
</dbReference>
<sequence length="386" mass="42212">MNQPNDSRLVTSTAQSPPHDPAASRTGSRRIPVARGTFRSNRTRGLLWLLALVLVGVTLPALPADATFPGENGRIAFRRFLNEERTWGAVFTIRPDGSGERQITKPPQGFVDRNPDVSPDGRRIAFEREGVDCGPDCSFVEVFVVNSDGTHLKQLTRNPAGQVCGSGGFCNGTPAWSPDGRHIAFTRASGLVVDDTIENVGIFVMKDDGSQIRQVTQKVRPSLGEDSDPQWSPNGRAIVFQRRNVRTAQPANGVALFVVDLGSHRQRRITPWELRAGDTPDWSPDGRRILFHSNVDGAPGVSANLYTVRPDGTGLRQLTFATGGVVQYLGSSYSPDGRMITFGRFPETGGTNADVMIMRTDGTHVRRVTHTVLYDSYPDWGPAVHR</sequence>
<evidence type="ECO:0000313" key="5">
    <source>
        <dbReference type="Proteomes" id="UP000295818"/>
    </source>
</evidence>
<feature type="region of interest" description="Disordered" evidence="2">
    <location>
        <begin position="1"/>
        <end position="30"/>
    </location>
</feature>
<evidence type="ECO:0000313" key="4">
    <source>
        <dbReference type="EMBL" id="TCO12152.1"/>
    </source>
</evidence>
<keyword evidence="3" id="KW-0472">Membrane</keyword>
<evidence type="ECO:0000256" key="3">
    <source>
        <dbReference type="SAM" id="Phobius"/>
    </source>
</evidence>
<feature type="transmembrane region" description="Helical" evidence="3">
    <location>
        <begin position="45"/>
        <end position="62"/>
    </location>
</feature>
<dbReference type="InterPro" id="IPR011659">
    <property type="entry name" value="WD40"/>
</dbReference>
<dbReference type="PANTHER" id="PTHR36842:SF1">
    <property type="entry name" value="PROTEIN TOLB"/>
    <property type="match status" value="1"/>
</dbReference>
<organism evidence="4 5">
    <name type="scientific">Kribbella orskensis</name>
    <dbReference type="NCBI Taxonomy" id="2512216"/>
    <lineage>
        <taxon>Bacteria</taxon>
        <taxon>Bacillati</taxon>
        <taxon>Actinomycetota</taxon>
        <taxon>Actinomycetes</taxon>
        <taxon>Propionibacteriales</taxon>
        <taxon>Kribbellaceae</taxon>
        <taxon>Kribbella</taxon>
    </lineage>
</organism>
<keyword evidence="3" id="KW-1133">Transmembrane helix</keyword>
<protein>
    <submittedName>
        <fullName evidence="4">WD40 repeat protein</fullName>
    </submittedName>
</protein>
<gene>
    <name evidence="4" type="ORF">EV644_12743</name>
</gene>
<dbReference type="Gene3D" id="2.120.10.30">
    <property type="entry name" value="TolB, C-terminal domain"/>
    <property type="match status" value="2"/>
</dbReference>
<feature type="compositionally biased region" description="Polar residues" evidence="2">
    <location>
        <begin position="1"/>
        <end position="16"/>
    </location>
</feature>
<comment type="caution">
    <text evidence="4">The sequence shown here is derived from an EMBL/GenBank/DDBJ whole genome shotgun (WGS) entry which is preliminary data.</text>
</comment>
<comment type="similarity">
    <text evidence="1">Belongs to the TolB family.</text>
</comment>
<name>A0ABY2B8Z6_9ACTN</name>
<dbReference type="EMBL" id="SLWM01000027">
    <property type="protein sequence ID" value="TCO12152.1"/>
    <property type="molecule type" value="Genomic_DNA"/>
</dbReference>
<keyword evidence="5" id="KW-1185">Reference proteome</keyword>
<dbReference type="Pfam" id="PF07676">
    <property type="entry name" value="PD40"/>
    <property type="match status" value="4"/>
</dbReference>